<gene>
    <name evidence="4" type="ORF">ACFFRH_13510</name>
</gene>
<keyword evidence="4" id="KW-0032">Aminotransferase</keyword>
<keyword evidence="2" id="KW-0663">Pyridoxal phosphate</keyword>
<feature type="region of interest" description="Disordered" evidence="3">
    <location>
        <begin position="1"/>
        <end position="31"/>
    </location>
</feature>
<dbReference type="RefSeq" id="WP_386156618.1">
    <property type="nucleotide sequence ID" value="NZ_JBHMBS010000005.1"/>
</dbReference>
<evidence type="ECO:0000313" key="4">
    <source>
        <dbReference type="EMBL" id="MFB9676508.1"/>
    </source>
</evidence>
<evidence type="ECO:0000256" key="3">
    <source>
        <dbReference type="SAM" id="MobiDB-lite"/>
    </source>
</evidence>
<dbReference type="Proteomes" id="UP001589610">
    <property type="component" value="Unassembled WGS sequence"/>
</dbReference>
<comment type="similarity">
    <text evidence="2">Belongs to the DegT/DnrJ/EryC1 family.</text>
</comment>
<dbReference type="SUPFAM" id="SSF53474">
    <property type="entry name" value="alpha/beta-Hydrolases"/>
    <property type="match status" value="1"/>
</dbReference>
<protein>
    <submittedName>
        <fullName evidence="4">DegT/DnrJ/EryC1/StrS family aminotransferase</fullName>
    </submittedName>
</protein>
<dbReference type="EMBL" id="JBHMBS010000005">
    <property type="protein sequence ID" value="MFB9676508.1"/>
    <property type="molecule type" value="Genomic_DNA"/>
</dbReference>
<dbReference type="Pfam" id="PF01041">
    <property type="entry name" value="DegT_DnrJ_EryC1"/>
    <property type="match status" value="1"/>
</dbReference>
<feature type="region of interest" description="Disordered" evidence="3">
    <location>
        <begin position="319"/>
        <end position="338"/>
    </location>
</feature>
<keyword evidence="5" id="KW-1185">Reference proteome</keyword>
<dbReference type="InterPro" id="IPR015421">
    <property type="entry name" value="PyrdxlP-dep_Trfase_major"/>
</dbReference>
<proteinExistence type="inferred from homology"/>
<sequence>MTSIDRFHHLGHSPVDPVPGSPAPDQAVRNGQVRRAVARLAATRRVTLRVRSTRRQEGGEPRVDHYLFEHEGRRELRAVMLAPPGPGPWPAVLVCAGRNATLERVTGLLPPDHPGRDVAAYLTGAGFLTLTLDHGLDGWAEPAALGGRDPGDVLDGTLRLRGGSLLGALAEDAGAALDWLRAHPDVAPGRVGLFGHSMGAAVALHAALLREEPLPLCAASHLGTYETMIGRSLAWNQYVALPSILRHADLPDLYAALAPAPLQIQYGTADGRLDPGDAKTAGERIAGAHETAEILPLPMGHGTGLAEAADFFTRSLAPARSPDSAHSPAGPAAGTPGAFVAGTPDVPAAKVGFDVRARLDILDLVDDALASGALTLGARGARLEALASREIGRGTAAVSSGSSALEIALRIVGVEGRTVLVPANTFFATAASAVRAGARVGFVDLEPDGLGMDPAGLRAALAAHEDVAAVVPVHIAGVVAPSLAEVLAECDRQGVAVVEDAAHALGSSLHGRQAGTFGRLAAFSLYPTKIITSGEGGLLSADGADLKRVTHLRDHGKRSFEENLHDDLGSNWRMSELHAAVGLTHLARLAEVLAERTALAARYDESLAGVPSLTRPAVPEGCASNHYKYLALLPEGVDRAALKQRLRAEGVRLAGEVYDVPLHRQPYFARRFGDLSFPRAEAFASRHICLPLFPGMTDAQQERVVRALRDALS</sequence>
<dbReference type="GO" id="GO:0008483">
    <property type="term" value="F:transaminase activity"/>
    <property type="evidence" value="ECO:0007669"/>
    <property type="project" value="UniProtKB-KW"/>
</dbReference>
<dbReference type="InterPro" id="IPR000653">
    <property type="entry name" value="DegT/StrS_aminotransferase"/>
</dbReference>
<dbReference type="InterPro" id="IPR029058">
    <property type="entry name" value="AB_hydrolase_fold"/>
</dbReference>
<evidence type="ECO:0000313" key="5">
    <source>
        <dbReference type="Proteomes" id="UP001589610"/>
    </source>
</evidence>
<keyword evidence="4" id="KW-0808">Transferase</keyword>
<dbReference type="PANTHER" id="PTHR30244:SF34">
    <property type="entry name" value="DTDP-4-AMINO-4,6-DIDEOXYGALACTOSE TRANSAMINASE"/>
    <property type="match status" value="1"/>
</dbReference>
<comment type="cofactor">
    <cofactor evidence="1">
        <name>pyridoxal 5'-phosphate</name>
        <dbReference type="ChEBI" id="CHEBI:597326"/>
    </cofactor>
</comment>
<feature type="compositionally biased region" description="Low complexity" evidence="3">
    <location>
        <begin position="328"/>
        <end position="338"/>
    </location>
</feature>
<name>A0ABV5TBQ0_9ACTN</name>
<dbReference type="Gene3D" id="3.40.640.10">
    <property type="entry name" value="Type I PLP-dependent aspartate aminotransferase-like (Major domain)"/>
    <property type="match status" value="1"/>
</dbReference>
<dbReference type="PANTHER" id="PTHR30244">
    <property type="entry name" value="TRANSAMINASE"/>
    <property type="match status" value="1"/>
</dbReference>
<comment type="caution">
    <text evidence="4">The sequence shown here is derived from an EMBL/GenBank/DDBJ whole genome shotgun (WGS) entry which is preliminary data.</text>
</comment>
<dbReference type="Gene3D" id="3.40.50.1820">
    <property type="entry name" value="alpha/beta hydrolase"/>
    <property type="match status" value="1"/>
</dbReference>
<dbReference type="InterPro" id="IPR015424">
    <property type="entry name" value="PyrdxlP-dep_Trfase"/>
</dbReference>
<evidence type="ECO:0000256" key="1">
    <source>
        <dbReference type="ARBA" id="ARBA00001933"/>
    </source>
</evidence>
<evidence type="ECO:0000256" key="2">
    <source>
        <dbReference type="RuleBase" id="RU004508"/>
    </source>
</evidence>
<dbReference type="CDD" id="cd00616">
    <property type="entry name" value="AHBA_syn"/>
    <property type="match status" value="1"/>
</dbReference>
<organism evidence="4 5">
    <name type="scientific">Streptosporangium vulgare</name>
    <dbReference type="NCBI Taxonomy" id="46190"/>
    <lineage>
        <taxon>Bacteria</taxon>
        <taxon>Bacillati</taxon>
        <taxon>Actinomycetota</taxon>
        <taxon>Actinomycetes</taxon>
        <taxon>Streptosporangiales</taxon>
        <taxon>Streptosporangiaceae</taxon>
        <taxon>Streptosporangium</taxon>
    </lineage>
</organism>
<dbReference type="SUPFAM" id="SSF53383">
    <property type="entry name" value="PLP-dependent transferases"/>
    <property type="match status" value="1"/>
</dbReference>
<reference evidence="4 5" key="1">
    <citation type="submission" date="2024-09" db="EMBL/GenBank/DDBJ databases">
        <authorList>
            <person name="Sun Q."/>
            <person name="Mori K."/>
        </authorList>
    </citation>
    <scope>NUCLEOTIDE SEQUENCE [LARGE SCALE GENOMIC DNA]</scope>
    <source>
        <strain evidence="4 5">JCM 3028</strain>
    </source>
</reference>
<accession>A0ABV5TBQ0</accession>